<dbReference type="Proteomes" id="UP000332933">
    <property type="component" value="Unassembled WGS sequence"/>
</dbReference>
<sequence>MSAAVVEDVKVVNGGGHVQSMKAAAAANATWNDWPFAVLFLAHVGAIVAVVVTLGIPILSSTANDTSTNSIEKTLAGSDMRTILAVAGALAVIATLVAFLLLQFVVAYASRLIRWSLLLAVYLNVGFAVFAAVAGLIWMTIVFAICSGLALCYLRLVRNRIPFAAANLQVAAAAVKHNMSTFPLAFGLMAVQIVWFFLWTIALLGIIKSVTPVIPNPSGLSTGSTCKVNSDCQSDMCRKISKKSSVLTCQPLVSAGEVLGYFFMLVSFFWGVNVIKNVLHTTVAGTVASWWMAGDPRKATAGAFRRATTTSFGSICLGSLLVAILQAMETVANEAKSRGDWVACVAECFLKCLRGIMEWINRWAFVYVGIYGFKFFHAGKSVFTLFSTRGLSAVVNDDLIGHCMGFMALSNGLICALLGLAYTCVDKEHTAFPGGTVIFPIIGLAVGIGVALIPLSVIDSAVATVFVCFAEDPAAFAQTHPELYTNMVAAWRIAHPDAMLAFLPV</sequence>
<name>A0A485LKP1_9STRA</name>
<organism evidence="8 9">
    <name type="scientific">Aphanomyces stellatus</name>
    <dbReference type="NCBI Taxonomy" id="120398"/>
    <lineage>
        <taxon>Eukaryota</taxon>
        <taxon>Sar</taxon>
        <taxon>Stramenopiles</taxon>
        <taxon>Oomycota</taxon>
        <taxon>Saprolegniomycetes</taxon>
        <taxon>Saprolegniales</taxon>
        <taxon>Verrucalvaceae</taxon>
        <taxon>Aphanomyces</taxon>
    </lineage>
</organism>
<comment type="function">
    <text evidence="6">Choline transporter.</text>
</comment>
<feature type="transmembrane region" description="Helical" evidence="6">
    <location>
        <begin position="437"/>
        <end position="458"/>
    </location>
</feature>
<keyword evidence="9" id="KW-1185">Reference proteome</keyword>
<dbReference type="InterPro" id="IPR007603">
    <property type="entry name" value="Choline_transptr-like"/>
</dbReference>
<reference evidence="8 9" key="1">
    <citation type="submission" date="2019-03" db="EMBL/GenBank/DDBJ databases">
        <authorList>
            <person name="Gaulin E."/>
            <person name="Dumas B."/>
        </authorList>
    </citation>
    <scope>NUCLEOTIDE SEQUENCE [LARGE SCALE GENOMIC DNA]</scope>
    <source>
        <strain evidence="8">CBS 568.67</strain>
    </source>
</reference>
<dbReference type="EMBL" id="VJMH01007015">
    <property type="protein sequence ID" value="KAF0686137.1"/>
    <property type="molecule type" value="Genomic_DNA"/>
</dbReference>
<evidence type="ECO:0000313" key="8">
    <source>
        <dbReference type="EMBL" id="VFT98770.1"/>
    </source>
</evidence>
<keyword evidence="4 6" id="KW-1133">Transmembrane helix</keyword>
<dbReference type="PANTHER" id="PTHR12385">
    <property type="entry name" value="CHOLINE TRANSPORTER-LIKE (SLC FAMILY 44)"/>
    <property type="match status" value="1"/>
</dbReference>
<evidence type="ECO:0000256" key="2">
    <source>
        <dbReference type="ARBA" id="ARBA00007168"/>
    </source>
</evidence>
<dbReference type="GO" id="GO:0022857">
    <property type="term" value="F:transmembrane transporter activity"/>
    <property type="evidence" value="ECO:0007669"/>
    <property type="project" value="UniProtKB-UniRule"/>
</dbReference>
<dbReference type="PANTHER" id="PTHR12385:SF4">
    <property type="entry name" value="PROTEIN PNS1"/>
    <property type="match status" value="1"/>
</dbReference>
<keyword evidence="5 6" id="KW-0472">Membrane</keyword>
<proteinExistence type="inferred from homology"/>
<reference evidence="7" key="2">
    <citation type="submission" date="2019-06" db="EMBL/GenBank/DDBJ databases">
        <title>Genomics analysis of Aphanomyces spp. identifies a new class of oomycete effector associated with host adaptation.</title>
        <authorList>
            <person name="Gaulin E."/>
        </authorList>
    </citation>
    <scope>NUCLEOTIDE SEQUENCE</scope>
    <source>
        <strain evidence="7">CBS 578.67</strain>
    </source>
</reference>
<dbReference type="EMBL" id="CAADRA010007041">
    <property type="protein sequence ID" value="VFT98770.1"/>
    <property type="molecule type" value="Genomic_DNA"/>
</dbReference>
<feature type="transmembrane region" description="Helical" evidence="6">
    <location>
        <begin position="359"/>
        <end position="379"/>
    </location>
</feature>
<protein>
    <recommendedName>
        <fullName evidence="6">Choline transporter-like protein</fullName>
    </recommendedName>
</protein>
<dbReference type="GO" id="GO:0005886">
    <property type="term" value="C:plasma membrane"/>
    <property type="evidence" value="ECO:0007669"/>
    <property type="project" value="UniProtKB-SubCell"/>
</dbReference>
<dbReference type="Pfam" id="PF04515">
    <property type="entry name" value="Choline_transpo"/>
    <property type="match status" value="1"/>
</dbReference>
<feature type="transmembrane region" description="Helical" evidence="6">
    <location>
        <begin position="36"/>
        <end position="61"/>
    </location>
</feature>
<evidence type="ECO:0000256" key="3">
    <source>
        <dbReference type="ARBA" id="ARBA00022692"/>
    </source>
</evidence>
<evidence type="ECO:0000256" key="5">
    <source>
        <dbReference type="ARBA" id="ARBA00023136"/>
    </source>
</evidence>
<keyword evidence="3 6" id="KW-0812">Transmembrane</keyword>
<feature type="transmembrane region" description="Helical" evidence="6">
    <location>
        <begin position="82"/>
        <end position="109"/>
    </location>
</feature>
<feature type="transmembrane region" description="Helical" evidence="6">
    <location>
        <begin position="121"/>
        <end position="154"/>
    </location>
</feature>
<feature type="transmembrane region" description="Helical" evidence="6">
    <location>
        <begin position="399"/>
        <end position="425"/>
    </location>
</feature>
<accession>A0A485LKP1</accession>
<feature type="transmembrane region" description="Helical" evidence="6">
    <location>
        <begin position="184"/>
        <end position="207"/>
    </location>
</feature>
<evidence type="ECO:0000256" key="4">
    <source>
        <dbReference type="ARBA" id="ARBA00022989"/>
    </source>
</evidence>
<dbReference type="AlphaFoldDB" id="A0A485LKP1"/>
<comment type="subcellular location">
    <subcellularLocation>
        <location evidence="6">Cell membrane</location>
        <topology evidence="6">Multi-pass membrane protein</topology>
    </subcellularLocation>
    <subcellularLocation>
        <location evidence="1">Membrane</location>
        <topology evidence="1">Multi-pass membrane protein</topology>
    </subcellularLocation>
</comment>
<evidence type="ECO:0000313" key="7">
    <source>
        <dbReference type="EMBL" id="KAF0686137.1"/>
    </source>
</evidence>
<gene>
    <name evidence="8" type="primary">Aste57867_22102</name>
    <name evidence="7" type="ORF">As57867_022033</name>
    <name evidence="8" type="ORF">ASTE57867_22102</name>
</gene>
<feature type="transmembrane region" description="Helical" evidence="6">
    <location>
        <begin position="258"/>
        <end position="275"/>
    </location>
</feature>
<dbReference type="OrthoDB" id="70256at2759"/>
<evidence type="ECO:0000256" key="6">
    <source>
        <dbReference type="RuleBase" id="RU368066"/>
    </source>
</evidence>
<evidence type="ECO:0000313" key="9">
    <source>
        <dbReference type="Proteomes" id="UP000332933"/>
    </source>
</evidence>
<comment type="similarity">
    <text evidence="2 6">Belongs to the CTL (choline transporter-like) family.</text>
</comment>
<evidence type="ECO:0000256" key="1">
    <source>
        <dbReference type="ARBA" id="ARBA00004141"/>
    </source>
</evidence>